<dbReference type="Proteomes" id="UP000886787">
    <property type="component" value="Unassembled WGS sequence"/>
</dbReference>
<dbReference type="InterPro" id="IPR015813">
    <property type="entry name" value="Pyrv/PenolPyrv_kinase-like_dom"/>
</dbReference>
<dbReference type="InterPro" id="IPR040442">
    <property type="entry name" value="Pyrv_kinase-like_dom_sf"/>
</dbReference>
<dbReference type="EMBL" id="DVFW01000028">
    <property type="protein sequence ID" value="HIQ80868.1"/>
    <property type="molecule type" value="Genomic_DNA"/>
</dbReference>
<dbReference type="SUPFAM" id="SSF51621">
    <property type="entry name" value="Phosphoenolpyruvate/pyruvate domain"/>
    <property type="match status" value="1"/>
</dbReference>
<evidence type="ECO:0000256" key="1">
    <source>
        <dbReference type="ARBA" id="ARBA00022723"/>
    </source>
</evidence>
<keyword evidence="1" id="KW-0479">Metal-binding</keyword>
<comment type="caution">
    <text evidence="3">The sequence shown here is derived from an EMBL/GenBank/DDBJ whole genome shotgun (WGS) entry which is preliminary data.</text>
</comment>
<evidence type="ECO:0000313" key="3">
    <source>
        <dbReference type="EMBL" id="HIQ80868.1"/>
    </source>
</evidence>
<organism evidence="3 4">
    <name type="scientific">Candidatus Scatavimonas merdigallinarum</name>
    <dbReference type="NCBI Taxonomy" id="2840914"/>
    <lineage>
        <taxon>Bacteria</taxon>
        <taxon>Bacillati</taxon>
        <taxon>Bacillota</taxon>
        <taxon>Clostridia</taxon>
        <taxon>Eubacteriales</taxon>
        <taxon>Oscillospiraceae</taxon>
        <taxon>Oscillospiraceae incertae sedis</taxon>
        <taxon>Candidatus Scatavimonas</taxon>
    </lineage>
</organism>
<dbReference type="Pfam" id="PF03328">
    <property type="entry name" value="HpcH_HpaI"/>
    <property type="match status" value="1"/>
</dbReference>
<feature type="domain" description="HpcH/HpaI aldolase/citrate lyase" evidence="2">
    <location>
        <begin position="9"/>
        <end position="149"/>
    </location>
</feature>
<name>A0A9D0ZHQ7_9FIRM</name>
<dbReference type="GO" id="GO:0046872">
    <property type="term" value="F:metal ion binding"/>
    <property type="evidence" value="ECO:0007669"/>
    <property type="project" value="UniProtKB-KW"/>
</dbReference>
<reference evidence="3" key="1">
    <citation type="submission" date="2020-10" db="EMBL/GenBank/DDBJ databases">
        <authorList>
            <person name="Gilroy R."/>
        </authorList>
    </citation>
    <scope>NUCLEOTIDE SEQUENCE</scope>
    <source>
        <strain evidence="3">ChiSjej1B19-3389</strain>
    </source>
</reference>
<protein>
    <submittedName>
        <fullName evidence="3">Aldolase</fullName>
    </submittedName>
</protein>
<dbReference type="GO" id="GO:0003824">
    <property type="term" value="F:catalytic activity"/>
    <property type="evidence" value="ECO:0007669"/>
    <property type="project" value="InterPro"/>
</dbReference>
<reference evidence="3" key="2">
    <citation type="journal article" date="2021" name="PeerJ">
        <title>Extensive microbial diversity within the chicken gut microbiome revealed by metagenomics and culture.</title>
        <authorList>
            <person name="Gilroy R."/>
            <person name="Ravi A."/>
            <person name="Getino M."/>
            <person name="Pursley I."/>
            <person name="Horton D.L."/>
            <person name="Alikhan N.F."/>
            <person name="Baker D."/>
            <person name="Gharbi K."/>
            <person name="Hall N."/>
            <person name="Watson M."/>
            <person name="Adriaenssens E.M."/>
            <person name="Foster-Nyarko E."/>
            <person name="Jarju S."/>
            <person name="Secka A."/>
            <person name="Antonio M."/>
            <person name="Oren A."/>
            <person name="Chaudhuri R.R."/>
            <person name="La Ragione R."/>
            <person name="Hildebrand F."/>
            <person name="Pallen M.J."/>
        </authorList>
    </citation>
    <scope>NUCLEOTIDE SEQUENCE</scope>
    <source>
        <strain evidence="3">ChiSjej1B19-3389</strain>
    </source>
</reference>
<sequence length="278" mass="31209">MPMKLMYITNQPEVAKIAEKAGVDRVFVDLEILGKLERQGHLDTVISRHSIADIAPIKDCIKNAELLVRSNPIYDGSREEINAIVANGADIVMLPFFKTVEEPKKFIEYVGKRAKTCLLFETPESVELADDILALDGIDEVYIGLNDMHLGYKMHFMFQLLTNGTVDRLCTKFRQKAIPYGFGGIASLGQGLLPSEHVIAEHYRLGSTRAILSRSFCNTDKINDLHAINEYFLMGIKDIREYETRLLGADDTFFANNHKSVEQIVNKIVADLSGEEKA</sequence>
<evidence type="ECO:0000313" key="4">
    <source>
        <dbReference type="Proteomes" id="UP000886787"/>
    </source>
</evidence>
<accession>A0A9D0ZHQ7</accession>
<dbReference type="AlphaFoldDB" id="A0A9D0ZHQ7"/>
<dbReference type="Gene3D" id="3.20.20.60">
    <property type="entry name" value="Phosphoenolpyruvate-binding domains"/>
    <property type="match status" value="2"/>
</dbReference>
<gene>
    <name evidence="3" type="ORF">IAD32_06250</name>
</gene>
<evidence type="ECO:0000259" key="2">
    <source>
        <dbReference type="Pfam" id="PF03328"/>
    </source>
</evidence>
<proteinExistence type="predicted"/>
<dbReference type="InterPro" id="IPR005000">
    <property type="entry name" value="Aldolase/citrate-lyase_domain"/>
</dbReference>